<accession>A0AAD5PFS4</accession>
<feature type="transmembrane region" description="Helical" evidence="8">
    <location>
        <begin position="312"/>
        <end position="334"/>
    </location>
</feature>
<feature type="transmembrane region" description="Helical" evidence="8">
    <location>
        <begin position="104"/>
        <end position="124"/>
    </location>
</feature>
<feature type="transmembrane region" description="Helical" evidence="8">
    <location>
        <begin position="73"/>
        <end position="97"/>
    </location>
</feature>
<proteinExistence type="inferred from homology"/>
<dbReference type="Gene3D" id="1.20.1250.20">
    <property type="entry name" value="MFS general substrate transporter like domains"/>
    <property type="match status" value="1"/>
</dbReference>
<dbReference type="InterPro" id="IPR003663">
    <property type="entry name" value="Sugar/inositol_transpt"/>
</dbReference>
<dbReference type="InterPro" id="IPR050360">
    <property type="entry name" value="MFS_Sugar_Transporters"/>
</dbReference>
<dbReference type="InterPro" id="IPR020846">
    <property type="entry name" value="MFS_dom"/>
</dbReference>
<feature type="transmembrane region" description="Helical" evidence="8">
    <location>
        <begin position="453"/>
        <end position="472"/>
    </location>
</feature>
<sequence length="490" mass="53868">MSSKIQTTPVDPEVLSTKSVDTVQVGFRKGLYLSSIVAAVGGFLCGFDTGATSGILTMIPFKERFFNESNIDYLQGLMLAFFLMTAALGAFFSGYFCDRISRKYTIVCATVLFCIGNIFLVIGYNYGLLLAGRLVAGLGAGLMTNGIPLYHSEIAPPDIRGRLISFFTLMSTFGQVLGYFVTFGTSYLITNWSWRAPYLLQCLVSLLFGTSMLLMPFSPRWLVDKGRVDEALAALTSLRGTPHVQAEFDEIKEEIEFERSLGKRTYAELFTPTNRKRFISAAFIAIATSFTGIVAIWYYAPQIFQTAGLSDVSSSIAATGGTGLLSLFCAAISLQWVIDTWGRKKLFLSGSVIMGISMFIVGALFEVYTVVDVETGAVILQNTGARNTIIAFLYIFGGTYAFTWGIATYVYPAEVFNMRTRAKGLGLVYGFNWAFSIMITYCVPLFMASSVSGVYFFFGACQVVTMAGLWFLPETKGKTLEEMEYVFGAK</sequence>
<evidence type="ECO:0000313" key="10">
    <source>
        <dbReference type="EMBL" id="KAI9268147.1"/>
    </source>
</evidence>
<name>A0AAD5PFS4_9FUNG</name>
<keyword evidence="6 8" id="KW-0472">Membrane</keyword>
<dbReference type="SUPFAM" id="SSF103473">
    <property type="entry name" value="MFS general substrate transporter"/>
    <property type="match status" value="1"/>
</dbReference>
<dbReference type="Proteomes" id="UP001209540">
    <property type="component" value="Unassembled WGS sequence"/>
</dbReference>
<dbReference type="FunFam" id="1.20.1250.20:FF:000134">
    <property type="entry name" value="MFS sugar transporter protein"/>
    <property type="match status" value="1"/>
</dbReference>
<evidence type="ECO:0000259" key="9">
    <source>
        <dbReference type="PROSITE" id="PS50850"/>
    </source>
</evidence>
<keyword evidence="11" id="KW-1185">Reference proteome</keyword>
<reference evidence="10" key="1">
    <citation type="journal article" date="2022" name="IScience">
        <title>Evolution of zygomycete secretomes and the origins of terrestrial fungal ecologies.</title>
        <authorList>
            <person name="Chang Y."/>
            <person name="Wang Y."/>
            <person name="Mondo S."/>
            <person name="Ahrendt S."/>
            <person name="Andreopoulos W."/>
            <person name="Barry K."/>
            <person name="Beard J."/>
            <person name="Benny G.L."/>
            <person name="Blankenship S."/>
            <person name="Bonito G."/>
            <person name="Cuomo C."/>
            <person name="Desiro A."/>
            <person name="Gervers K.A."/>
            <person name="Hundley H."/>
            <person name="Kuo A."/>
            <person name="LaButti K."/>
            <person name="Lang B.F."/>
            <person name="Lipzen A."/>
            <person name="O'Donnell K."/>
            <person name="Pangilinan J."/>
            <person name="Reynolds N."/>
            <person name="Sandor L."/>
            <person name="Smith M.E."/>
            <person name="Tsang A."/>
            <person name="Grigoriev I.V."/>
            <person name="Stajich J.E."/>
            <person name="Spatafora J.W."/>
        </authorList>
    </citation>
    <scope>NUCLEOTIDE SEQUENCE</scope>
    <source>
        <strain evidence="10">RSA 2281</strain>
    </source>
</reference>
<feature type="transmembrane region" description="Helical" evidence="8">
    <location>
        <begin position="163"/>
        <end position="190"/>
    </location>
</feature>
<dbReference type="InterPro" id="IPR005829">
    <property type="entry name" value="Sugar_transporter_CS"/>
</dbReference>
<feature type="transmembrane region" description="Helical" evidence="8">
    <location>
        <begin position="346"/>
        <end position="369"/>
    </location>
</feature>
<comment type="subcellular location">
    <subcellularLocation>
        <location evidence="1">Membrane</location>
        <topology evidence="1">Multi-pass membrane protein</topology>
    </subcellularLocation>
</comment>
<dbReference type="NCBIfam" id="TIGR00879">
    <property type="entry name" value="SP"/>
    <property type="match status" value="1"/>
</dbReference>
<evidence type="ECO:0000256" key="6">
    <source>
        <dbReference type="ARBA" id="ARBA00023136"/>
    </source>
</evidence>
<dbReference type="PANTHER" id="PTHR48022:SF2">
    <property type="entry name" value="PLASTIDIC GLUCOSE TRANSPORTER 4"/>
    <property type="match status" value="1"/>
</dbReference>
<dbReference type="InterPro" id="IPR005828">
    <property type="entry name" value="MFS_sugar_transport-like"/>
</dbReference>
<dbReference type="EMBL" id="JAIXMP010000009">
    <property type="protein sequence ID" value="KAI9268147.1"/>
    <property type="molecule type" value="Genomic_DNA"/>
</dbReference>
<comment type="similarity">
    <text evidence="2 7">Belongs to the major facilitator superfamily. Sugar transporter (TC 2.A.1.1) family.</text>
</comment>
<feature type="transmembrane region" description="Helical" evidence="8">
    <location>
        <begin position="389"/>
        <end position="412"/>
    </location>
</feature>
<dbReference type="PRINTS" id="PR00171">
    <property type="entry name" value="SUGRTRNSPORT"/>
</dbReference>
<evidence type="ECO:0000256" key="7">
    <source>
        <dbReference type="RuleBase" id="RU003346"/>
    </source>
</evidence>
<feature type="transmembrane region" description="Helical" evidence="8">
    <location>
        <begin position="424"/>
        <end position="447"/>
    </location>
</feature>
<keyword evidence="4 8" id="KW-0812">Transmembrane</keyword>
<evidence type="ECO:0000256" key="1">
    <source>
        <dbReference type="ARBA" id="ARBA00004141"/>
    </source>
</evidence>
<evidence type="ECO:0000256" key="3">
    <source>
        <dbReference type="ARBA" id="ARBA00022448"/>
    </source>
</evidence>
<dbReference type="GO" id="GO:0005351">
    <property type="term" value="F:carbohydrate:proton symporter activity"/>
    <property type="evidence" value="ECO:0007669"/>
    <property type="project" value="TreeGrafter"/>
</dbReference>
<dbReference type="Pfam" id="PF00083">
    <property type="entry name" value="Sugar_tr"/>
    <property type="match status" value="1"/>
</dbReference>
<evidence type="ECO:0000256" key="5">
    <source>
        <dbReference type="ARBA" id="ARBA00022989"/>
    </source>
</evidence>
<feature type="domain" description="Major facilitator superfamily (MFS) profile" evidence="9">
    <location>
        <begin position="34"/>
        <end position="477"/>
    </location>
</feature>
<dbReference type="PROSITE" id="PS50850">
    <property type="entry name" value="MFS"/>
    <property type="match status" value="1"/>
</dbReference>
<dbReference type="InterPro" id="IPR036259">
    <property type="entry name" value="MFS_trans_sf"/>
</dbReference>
<comment type="caution">
    <text evidence="10">The sequence shown here is derived from an EMBL/GenBank/DDBJ whole genome shotgun (WGS) entry which is preliminary data.</text>
</comment>
<dbReference type="PANTHER" id="PTHR48022">
    <property type="entry name" value="PLASTIDIC GLUCOSE TRANSPORTER 4"/>
    <property type="match status" value="1"/>
</dbReference>
<feature type="transmembrane region" description="Helical" evidence="8">
    <location>
        <begin position="130"/>
        <end position="151"/>
    </location>
</feature>
<protein>
    <submittedName>
        <fullName evidence="10">General substrate transporter</fullName>
    </submittedName>
</protein>
<evidence type="ECO:0000256" key="8">
    <source>
        <dbReference type="SAM" id="Phobius"/>
    </source>
</evidence>
<feature type="transmembrane region" description="Helical" evidence="8">
    <location>
        <begin position="278"/>
        <end position="300"/>
    </location>
</feature>
<evidence type="ECO:0000256" key="2">
    <source>
        <dbReference type="ARBA" id="ARBA00010992"/>
    </source>
</evidence>
<evidence type="ECO:0000256" key="4">
    <source>
        <dbReference type="ARBA" id="ARBA00022692"/>
    </source>
</evidence>
<evidence type="ECO:0000313" key="11">
    <source>
        <dbReference type="Proteomes" id="UP001209540"/>
    </source>
</evidence>
<organism evidence="10 11">
    <name type="scientific">Phascolomyces articulosus</name>
    <dbReference type="NCBI Taxonomy" id="60185"/>
    <lineage>
        <taxon>Eukaryota</taxon>
        <taxon>Fungi</taxon>
        <taxon>Fungi incertae sedis</taxon>
        <taxon>Mucoromycota</taxon>
        <taxon>Mucoromycotina</taxon>
        <taxon>Mucoromycetes</taxon>
        <taxon>Mucorales</taxon>
        <taxon>Lichtheimiaceae</taxon>
        <taxon>Phascolomyces</taxon>
    </lineage>
</organism>
<keyword evidence="5 8" id="KW-1133">Transmembrane helix</keyword>
<feature type="transmembrane region" description="Helical" evidence="8">
    <location>
        <begin position="196"/>
        <end position="217"/>
    </location>
</feature>
<feature type="transmembrane region" description="Helical" evidence="8">
    <location>
        <begin position="36"/>
        <end position="61"/>
    </location>
</feature>
<gene>
    <name evidence="10" type="ORF">BDA99DRAFT_535663</name>
</gene>
<dbReference type="AlphaFoldDB" id="A0AAD5PFS4"/>
<reference evidence="10" key="2">
    <citation type="submission" date="2023-02" db="EMBL/GenBank/DDBJ databases">
        <authorList>
            <consortium name="DOE Joint Genome Institute"/>
            <person name="Mondo S.J."/>
            <person name="Chang Y."/>
            <person name="Wang Y."/>
            <person name="Ahrendt S."/>
            <person name="Andreopoulos W."/>
            <person name="Barry K."/>
            <person name="Beard J."/>
            <person name="Benny G.L."/>
            <person name="Blankenship S."/>
            <person name="Bonito G."/>
            <person name="Cuomo C."/>
            <person name="Desiro A."/>
            <person name="Gervers K.A."/>
            <person name="Hundley H."/>
            <person name="Kuo A."/>
            <person name="LaButti K."/>
            <person name="Lang B.F."/>
            <person name="Lipzen A."/>
            <person name="O'Donnell K."/>
            <person name="Pangilinan J."/>
            <person name="Reynolds N."/>
            <person name="Sandor L."/>
            <person name="Smith M.W."/>
            <person name="Tsang A."/>
            <person name="Grigoriev I.V."/>
            <person name="Stajich J.E."/>
            <person name="Spatafora J.W."/>
        </authorList>
    </citation>
    <scope>NUCLEOTIDE SEQUENCE</scope>
    <source>
        <strain evidence="10">RSA 2281</strain>
    </source>
</reference>
<dbReference type="PROSITE" id="PS00217">
    <property type="entry name" value="SUGAR_TRANSPORT_2"/>
    <property type="match status" value="1"/>
</dbReference>
<dbReference type="GO" id="GO:0016020">
    <property type="term" value="C:membrane"/>
    <property type="evidence" value="ECO:0007669"/>
    <property type="project" value="UniProtKB-SubCell"/>
</dbReference>
<keyword evidence="3 7" id="KW-0813">Transport</keyword>